<feature type="transmembrane region" description="Helical" evidence="6">
    <location>
        <begin position="236"/>
        <end position="253"/>
    </location>
</feature>
<evidence type="ECO:0000259" key="7">
    <source>
        <dbReference type="Pfam" id="PF03600"/>
    </source>
</evidence>
<dbReference type="NCBIfam" id="TIGR00784">
    <property type="entry name" value="citMHS"/>
    <property type="match status" value="1"/>
</dbReference>
<gene>
    <name evidence="8" type="primary">citN</name>
    <name evidence="8" type="ORF">DF3PB_10148</name>
</gene>
<protein>
    <submittedName>
        <fullName evidence="8">Citrate transporter</fullName>
    </submittedName>
</protein>
<feature type="transmembrane region" description="Helical" evidence="6">
    <location>
        <begin position="259"/>
        <end position="275"/>
    </location>
</feature>
<evidence type="ECO:0000256" key="6">
    <source>
        <dbReference type="SAM" id="Phobius"/>
    </source>
</evidence>
<dbReference type="InterPro" id="IPR004680">
    <property type="entry name" value="Cit_transptr-like_dom"/>
</dbReference>
<evidence type="ECO:0000313" key="8">
    <source>
        <dbReference type="EMBL" id="SUS03396.1"/>
    </source>
</evidence>
<dbReference type="AlphaFoldDB" id="A0A380T7M5"/>
<keyword evidence="3 6" id="KW-0812">Transmembrane</keyword>
<dbReference type="PANTHER" id="PTHR30354">
    <property type="entry name" value="GNT FAMILY GLUCONATE TRANSPORTER"/>
    <property type="match status" value="1"/>
</dbReference>
<evidence type="ECO:0000256" key="5">
    <source>
        <dbReference type="ARBA" id="ARBA00023136"/>
    </source>
</evidence>
<dbReference type="GO" id="GO:0015137">
    <property type="term" value="F:citrate transmembrane transporter activity"/>
    <property type="evidence" value="ECO:0007669"/>
    <property type="project" value="InterPro"/>
</dbReference>
<keyword evidence="2" id="KW-0813">Transport</keyword>
<feature type="transmembrane region" description="Helical" evidence="6">
    <location>
        <begin position="353"/>
        <end position="371"/>
    </location>
</feature>
<keyword evidence="4 6" id="KW-1133">Transmembrane helix</keyword>
<feature type="transmembrane region" description="Helical" evidence="6">
    <location>
        <begin position="391"/>
        <end position="409"/>
    </location>
</feature>
<dbReference type="Pfam" id="PF03600">
    <property type="entry name" value="CitMHS"/>
    <property type="match status" value="1"/>
</dbReference>
<organism evidence="8">
    <name type="scientific">metagenome</name>
    <dbReference type="NCBI Taxonomy" id="256318"/>
    <lineage>
        <taxon>unclassified sequences</taxon>
        <taxon>metagenomes</taxon>
    </lineage>
</organism>
<feature type="transmembrane region" description="Helical" evidence="6">
    <location>
        <begin position="133"/>
        <end position="154"/>
    </location>
</feature>
<dbReference type="EMBL" id="UIDG01000001">
    <property type="protein sequence ID" value="SUS03396.1"/>
    <property type="molecule type" value="Genomic_DNA"/>
</dbReference>
<evidence type="ECO:0000256" key="2">
    <source>
        <dbReference type="ARBA" id="ARBA00022448"/>
    </source>
</evidence>
<dbReference type="PANTHER" id="PTHR30354:SF26">
    <property type="entry name" value="TRANSPORTER, PUTATIVE-RELATED"/>
    <property type="match status" value="1"/>
</dbReference>
<feature type="transmembrane region" description="Helical" evidence="6">
    <location>
        <begin position="416"/>
        <end position="436"/>
    </location>
</feature>
<keyword evidence="5 6" id="KW-0472">Membrane</keyword>
<comment type="subcellular location">
    <subcellularLocation>
        <location evidence="1">Membrane</location>
        <topology evidence="1">Multi-pass membrane protein</topology>
    </subcellularLocation>
</comment>
<proteinExistence type="predicted"/>
<feature type="domain" description="Citrate transporter-like" evidence="7">
    <location>
        <begin position="15"/>
        <end position="382"/>
    </location>
</feature>
<feature type="transmembrane region" description="Helical" evidence="6">
    <location>
        <begin position="53"/>
        <end position="73"/>
    </location>
</feature>
<dbReference type="GO" id="GO:0015128">
    <property type="term" value="F:gluconate transmembrane transporter activity"/>
    <property type="evidence" value="ECO:0007669"/>
    <property type="project" value="InterPro"/>
</dbReference>
<dbReference type="InterPro" id="IPR003474">
    <property type="entry name" value="Glcn_transporter"/>
</dbReference>
<feature type="transmembrane region" description="Helical" evidence="6">
    <location>
        <begin position="329"/>
        <end position="348"/>
    </location>
</feature>
<name>A0A380T7M5_9ZZZZ</name>
<evidence type="ECO:0000256" key="3">
    <source>
        <dbReference type="ARBA" id="ARBA00022692"/>
    </source>
</evidence>
<sequence length="437" mass="46902">MVLALSGFAMVISFMVLIMSKRLSAVTALALVPLLFALFLGSGWKIGDYIMDGMVQVAPTAVMLMFAILYFGIMIDAGLFDPLVDRIVHWVKTDPLKVTLGHMSLATLVGLDGDGTTTILVTASAMLPIYRRLGMNPMIFALVGSMAGTLTNLIPWGGPPSRVAAALNVNLIDLFVPMIPTMLIGLAAAFGVAWYYGVRERRRLGRNATEITNQDELVETALQKFERDPEARRPRLFLVNLALTAALMTGVVMHVAPPAVVFMLAFALALLINYPKPDDQRKRVISHAPNVITMATMVLAAGAFTGVLAGTGMVDAMARSVVDVVPSALGPYMAVITAFLSLPMTFFLSNDAFYFGILPVLAEAGHAYGISPEEMGRASMLGQPVHGLSPLIASLYLKCAIVGIDVADYQRFAIRWMILLSLVVIAAAVATMIIPIA</sequence>
<feature type="transmembrane region" description="Helical" evidence="6">
    <location>
        <begin position="287"/>
        <end position="309"/>
    </location>
</feature>
<feature type="transmembrane region" description="Helical" evidence="6">
    <location>
        <begin position="174"/>
        <end position="196"/>
    </location>
</feature>
<dbReference type="GO" id="GO:0005886">
    <property type="term" value="C:plasma membrane"/>
    <property type="evidence" value="ECO:0007669"/>
    <property type="project" value="TreeGrafter"/>
</dbReference>
<reference evidence="8" key="1">
    <citation type="submission" date="2018-07" db="EMBL/GenBank/DDBJ databases">
        <authorList>
            <person name="Quirk P.G."/>
            <person name="Krulwich T.A."/>
        </authorList>
    </citation>
    <scope>NUCLEOTIDE SEQUENCE</scope>
</reference>
<accession>A0A380T7M5</accession>
<evidence type="ECO:0000256" key="1">
    <source>
        <dbReference type="ARBA" id="ARBA00004141"/>
    </source>
</evidence>
<dbReference type="InterPro" id="IPR014738">
    <property type="entry name" value="Citrate_transporter"/>
</dbReference>
<evidence type="ECO:0000256" key="4">
    <source>
        <dbReference type="ARBA" id="ARBA00022989"/>
    </source>
</evidence>